<dbReference type="Gene3D" id="2.170.16.10">
    <property type="entry name" value="Hedgehog/Intein (Hint) domain"/>
    <property type="match status" value="1"/>
</dbReference>
<dbReference type="InterPro" id="IPR003587">
    <property type="entry name" value="Hint_dom_N"/>
</dbReference>
<dbReference type="Pfam" id="PF07591">
    <property type="entry name" value="PT-HINT"/>
    <property type="match status" value="1"/>
</dbReference>
<organism evidence="2 3">
    <name type="scientific">Nonomuraea terrae</name>
    <dbReference type="NCBI Taxonomy" id="2530383"/>
    <lineage>
        <taxon>Bacteria</taxon>
        <taxon>Bacillati</taxon>
        <taxon>Actinomycetota</taxon>
        <taxon>Actinomycetes</taxon>
        <taxon>Streptosporangiales</taxon>
        <taxon>Streptosporangiaceae</taxon>
        <taxon>Nonomuraea</taxon>
    </lineage>
</organism>
<evidence type="ECO:0000313" key="2">
    <source>
        <dbReference type="EMBL" id="TDD31521.1"/>
    </source>
</evidence>
<dbReference type="EMBL" id="SMKQ01000314">
    <property type="protein sequence ID" value="TDD31521.1"/>
    <property type="molecule type" value="Genomic_DNA"/>
</dbReference>
<dbReference type="AlphaFoldDB" id="A0A4R4XK70"/>
<keyword evidence="3" id="KW-1185">Reference proteome</keyword>
<dbReference type="InterPro" id="IPR049002">
    <property type="entry name" value="Stv"/>
</dbReference>
<gene>
    <name evidence="2" type="ORF">E1286_44785</name>
</gene>
<reference evidence="2 3" key="1">
    <citation type="submission" date="2019-03" db="EMBL/GenBank/DDBJ databases">
        <title>Draft genome sequences of novel Actinobacteria.</title>
        <authorList>
            <person name="Sahin N."/>
            <person name="Ay H."/>
            <person name="Saygin H."/>
        </authorList>
    </citation>
    <scope>NUCLEOTIDE SEQUENCE [LARGE SCALE GENOMIC DNA]</scope>
    <source>
        <strain evidence="2 3">CH32</strain>
    </source>
</reference>
<dbReference type="OrthoDB" id="582519at2"/>
<name>A0A4R4XK70_9ACTN</name>
<sequence>MRVVKINDPCPMAPGAPCARDDRIELGSGDIADMDDAVDSFSRGIEDDVPSRRNRYRAADPDAPETILGGGVTSCDELAVFANQCINGSWVGDDDPLAYGDPVAPSIPYGGSCDVPNSFVSGTRVLMADGSTKAIEKVKIGDKVIATDAETGRTEAKPVTALITGEGTKHLAKITVDVDGDGGAATDTITATDNHPFWVPALHAWLTAGQLQPGMWLQTGAGTYVQITAVQAWTAAQQVHNLTVDDLHTYYVLAGATPVLVHNDNKNDQCGTPKGSARPDGQVVFAGHGGWSFLNGWTRVPEGTSLAVYGEKGHSISDFTGFRVELGDPTLTPTKVYGPGERIRNLQLYPPTPDLAILAKSTTVQSRTSLSQLLKPNMGMCHWAACLGGREP</sequence>
<dbReference type="SMART" id="SM00306">
    <property type="entry name" value="HintN"/>
    <property type="match status" value="1"/>
</dbReference>
<dbReference type="InterPro" id="IPR036844">
    <property type="entry name" value="Hint_dom_sf"/>
</dbReference>
<dbReference type="Proteomes" id="UP000295302">
    <property type="component" value="Unassembled WGS sequence"/>
</dbReference>
<dbReference type="SUPFAM" id="SSF51294">
    <property type="entry name" value="Hedgehog/intein (Hint) domain"/>
    <property type="match status" value="1"/>
</dbReference>
<evidence type="ECO:0000259" key="1">
    <source>
        <dbReference type="SMART" id="SM00306"/>
    </source>
</evidence>
<proteinExistence type="predicted"/>
<protein>
    <recommendedName>
        <fullName evidence="1">Hint domain-containing protein</fullName>
    </recommendedName>
</protein>
<dbReference type="Pfam" id="PF21527">
    <property type="entry name" value="Stv"/>
    <property type="match status" value="1"/>
</dbReference>
<dbReference type="CDD" id="cd00081">
    <property type="entry name" value="Hint"/>
    <property type="match status" value="1"/>
</dbReference>
<evidence type="ECO:0000313" key="3">
    <source>
        <dbReference type="Proteomes" id="UP000295302"/>
    </source>
</evidence>
<comment type="caution">
    <text evidence="2">The sequence shown here is derived from an EMBL/GenBank/DDBJ whole genome shotgun (WGS) entry which is preliminary data.</text>
</comment>
<accession>A0A4R4XK70</accession>
<feature type="domain" description="Hint" evidence="1">
    <location>
        <begin position="116"/>
        <end position="221"/>
    </location>
</feature>